<gene>
    <name evidence="4" type="ORF">FCU45_08425</name>
</gene>
<evidence type="ECO:0000313" key="5">
    <source>
        <dbReference type="Proteomes" id="UP000309561"/>
    </source>
</evidence>
<sequence>MVKRRELFIFFLLFLLGLFFIYTYNEITKAKEAIFERIEKHEIAKISYVLENMQQQILLEASKHPSKDLLSFFQNKKNAKMYEDMLSMMLTSDVKYSYILYKDTKEKFRFLLDASKTDKANFNQKFDVSSSEYNLLYRTKKPQIIRGQYIENLYITYLHPIMQDGKVVALFTIDFTTDIKTIILESIKPLETLFTLLAVFIVIFMSMTLMQIFHYFITRKKIFTDPLTKTFNRNYLEEISPLLNLEHYSLAMLDLDKFKIINDTYGHKAGDYVLSQASEVFKDSIRDSDILVRYGGEEFLLLINNRSKTKSDIDICERLRKNILKEHFSYDTHEINVSVSIGLHKYPYLEKNLQEAIKIADKMLYVAKRSGRNRVICYDEKASREDFSSSADISFVKEAIDEDRVICHYQPIYDFKHTRIFKYEALVRIVTRDGKIVPPLAFLPQIKETNIHYKLTQRILLLVFETFKNNNKLVSINMNFSDLINPDIEETIVRNLRDDQHLASRVTFEILESDEIDDIELFKEKINLLHSLKAKVSIDDFGSGYSNFKTIIDIEANFLKIDGSLVKNIDVNAKDFKVVKSIIHFAAQSNMQTIAEFVHSKEVYEKLLLLDIDFMQGYYISEPKNYLVESDELFKIL</sequence>
<keyword evidence="1" id="KW-0472">Membrane</keyword>
<dbReference type="EMBL" id="SZPX01000006">
    <property type="protein sequence ID" value="TKI68977.1"/>
    <property type="molecule type" value="Genomic_DNA"/>
</dbReference>
<dbReference type="InterPro" id="IPR000160">
    <property type="entry name" value="GGDEF_dom"/>
</dbReference>
<dbReference type="InterPro" id="IPR050706">
    <property type="entry name" value="Cyclic-di-GMP_PDE-like"/>
</dbReference>
<dbReference type="Pfam" id="PF00990">
    <property type="entry name" value="GGDEF"/>
    <property type="match status" value="1"/>
</dbReference>
<dbReference type="CDD" id="cd01948">
    <property type="entry name" value="EAL"/>
    <property type="match status" value="1"/>
</dbReference>
<dbReference type="PROSITE" id="PS50883">
    <property type="entry name" value="EAL"/>
    <property type="match status" value="1"/>
</dbReference>
<feature type="domain" description="EAL" evidence="2">
    <location>
        <begin position="389"/>
        <end position="637"/>
    </location>
</feature>
<dbReference type="Gene3D" id="3.30.70.270">
    <property type="match status" value="1"/>
</dbReference>
<dbReference type="InterPro" id="IPR029787">
    <property type="entry name" value="Nucleotide_cyclase"/>
</dbReference>
<protein>
    <submittedName>
        <fullName evidence="4">Bifunctional diguanylate cyclase/phosphodiesterase</fullName>
    </submittedName>
</protein>
<dbReference type="RefSeq" id="WP_137014249.1">
    <property type="nucleotide sequence ID" value="NZ_SZPX01000006.1"/>
</dbReference>
<dbReference type="GO" id="GO:0071111">
    <property type="term" value="F:cyclic-guanylate-specific phosphodiesterase activity"/>
    <property type="evidence" value="ECO:0007669"/>
    <property type="project" value="InterPro"/>
</dbReference>
<dbReference type="SUPFAM" id="SSF55073">
    <property type="entry name" value="Nucleotide cyclase"/>
    <property type="match status" value="1"/>
</dbReference>
<dbReference type="Pfam" id="PF00563">
    <property type="entry name" value="EAL"/>
    <property type="match status" value="1"/>
</dbReference>
<dbReference type="SMART" id="SM00267">
    <property type="entry name" value="GGDEF"/>
    <property type="match status" value="1"/>
</dbReference>
<feature type="transmembrane region" description="Helical" evidence="1">
    <location>
        <begin position="193"/>
        <end position="217"/>
    </location>
</feature>
<feature type="domain" description="GGDEF" evidence="3">
    <location>
        <begin position="246"/>
        <end position="380"/>
    </location>
</feature>
<reference evidence="4 5" key="1">
    <citation type="submission" date="2019-04" db="EMBL/GenBank/DDBJ databases">
        <title>Sulfurimonas crateris sp. nov. a facultative anaerobic sulfur-oxidizing chemolithautotrophic bacterium isolated from a terrestrial mud vulcano.</title>
        <authorList>
            <person name="Ratnikova N.M."/>
            <person name="Slobodkin A.I."/>
            <person name="Merkel A.Y."/>
            <person name="Novikov A."/>
            <person name="Bonch-Osmolovskaya E.A."/>
            <person name="Slobodkina G.B."/>
        </authorList>
    </citation>
    <scope>NUCLEOTIDE SEQUENCE [LARGE SCALE GENOMIC DNA]</scope>
    <source>
        <strain evidence="4 5">SN118</strain>
    </source>
</reference>
<dbReference type="AlphaFoldDB" id="A0A4U2Z473"/>
<dbReference type="Gene3D" id="3.20.20.450">
    <property type="entry name" value="EAL domain"/>
    <property type="match status" value="1"/>
</dbReference>
<dbReference type="FunFam" id="3.30.70.270:FF:000001">
    <property type="entry name" value="Diguanylate cyclase domain protein"/>
    <property type="match status" value="1"/>
</dbReference>
<evidence type="ECO:0000256" key="1">
    <source>
        <dbReference type="SAM" id="Phobius"/>
    </source>
</evidence>
<dbReference type="InterPro" id="IPR035919">
    <property type="entry name" value="EAL_sf"/>
</dbReference>
<keyword evidence="1" id="KW-1133">Transmembrane helix</keyword>
<proteinExistence type="predicted"/>
<name>A0A4U2Z473_9BACT</name>
<evidence type="ECO:0000313" key="4">
    <source>
        <dbReference type="EMBL" id="TKI68977.1"/>
    </source>
</evidence>
<organism evidence="4 5">
    <name type="scientific">Sulfurimonas crateris</name>
    <dbReference type="NCBI Taxonomy" id="2574727"/>
    <lineage>
        <taxon>Bacteria</taxon>
        <taxon>Pseudomonadati</taxon>
        <taxon>Campylobacterota</taxon>
        <taxon>Epsilonproteobacteria</taxon>
        <taxon>Campylobacterales</taxon>
        <taxon>Sulfurimonadaceae</taxon>
        <taxon>Sulfurimonas</taxon>
    </lineage>
</organism>
<keyword evidence="1" id="KW-0812">Transmembrane</keyword>
<evidence type="ECO:0000259" key="2">
    <source>
        <dbReference type="PROSITE" id="PS50883"/>
    </source>
</evidence>
<dbReference type="InterPro" id="IPR001633">
    <property type="entry name" value="EAL_dom"/>
</dbReference>
<feature type="transmembrane region" description="Helical" evidence="1">
    <location>
        <begin position="7"/>
        <end position="24"/>
    </location>
</feature>
<accession>A0A4U2Z473</accession>
<dbReference type="SMART" id="SM00052">
    <property type="entry name" value="EAL"/>
    <property type="match status" value="1"/>
</dbReference>
<dbReference type="InterPro" id="IPR043128">
    <property type="entry name" value="Rev_trsase/Diguanyl_cyclase"/>
</dbReference>
<dbReference type="Proteomes" id="UP000309561">
    <property type="component" value="Unassembled WGS sequence"/>
</dbReference>
<dbReference type="PROSITE" id="PS50887">
    <property type="entry name" value="GGDEF"/>
    <property type="match status" value="1"/>
</dbReference>
<dbReference type="PANTHER" id="PTHR33121:SF70">
    <property type="entry name" value="SIGNALING PROTEIN YKOW"/>
    <property type="match status" value="1"/>
</dbReference>
<dbReference type="CDD" id="cd01949">
    <property type="entry name" value="GGDEF"/>
    <property type="match status" value="1"/>
</dbReference>
<dbReference type="SUPFAM" id="SSF141868">
    <property type="entry name" value="EAL domain-like"/>
    <property type="match status" value="1"/>
</dbReference>
<keyword evidence="5" id="KW-1185">Reference proteome</keyword>
<dbReference type="NCBIfam" id="TIGR00254">
    <property type="entry name" value="GGDEF"/>
    <property type="match status" value="1"/>
</dbReference>
<dbReference type="PANTHER" id="PTHR33121">
    <property type="entry name" value="CYCLIC DI-GMP PHOSPHODIESTERASE PDEF"/>
    <property type="match status" value="1"/>
</dbReference>
<dbReference type="OrthoDB" id="9790732at2"/>
<comment type="caution">
    <text evidence="4">The sequence shown here is derived from an EMBL/GenBank/DDBJ whole genome shotgun (WGS) entry which is preliminary data.</text>
</comment>
<evidence type="ECO:0000259" key="3">
    <source>
        <dbReference type="PROSITE" id="PS50887"/>
    </source>
</evidence>